<gene>
    <name evidence="1" type="ORF">LOM8899_01212</name>
</gene>
<evidence type="ECO:0000313" key="1">
    <source>
        <dbReference type="EMBL" id="SMY07080.1"/>
    </source>
</evidence>
<dbReference type="AlphaFoldDB" id="A0A238LDS0"/>
<sequence length="73" mass="8345">MAHAIPNNDFYPKVDVLSRIGNWFSATIVSIAENNPRMRRVHTLQAMSDAQLAALGIKRDDIVHLVFRDVYYT</sequence>
<evidence type="ECO:0008006" key="3">
    <source>
        <dbReference type="Google" id="ProtNLM"/>
    </source>
</evidence>
<proteinExistence type="predicted"/>
<dbReference type="OrthoDB" id="7867799at2"/>
<accession>A0A238LDS0</accession>
<reference evidence="1 2" key="1">
    <citation type="submission" date="2017-05" db="EMBL/GenBank/DDBJ databases">
        <authorList>
            <person name="Song R."/>
            <person name="Chenine A.L."/>
            <person name="Ruprecht R.M."/>
        </authorList>
    </citation>
    <scope>NUCLEOTIDE SEQUENCE [LARGE SCALE GENOMIC DNA]</scope>
    <source>
        <strain evidence="1 2">CECT 8899</strain>
    </source>
</reference>
<dbReference type="Proteomes" id="UP000201613">
    <property type="component" value="Unassembled WGS sequence"/>
</dbReference>
<name>A0A238LDS0_9RHOB</name>
<protein>
    <recommendedName>
        <fullName evidence="3">DUF1127 domain-containing protein</fullName>
    </recommendedName>
</protein>
<dbReference type="RefSeq" id="WP_093991169.1">
    <property type="nucleotide sequence ID" value="NZ_FXZK01000001.1"/>
</dbReference>
<evidence type="ECO:0000313" key="2">
    <source>
        <dbReference type="Proteomes" id="UP000201613"/>
    </source>
</evidence>
<dbReference type="EMBL" id="FXZK01000001">
    <property type="protein sequence ID" value="SMY07080.1"/>
    <property type="molecule type" value="Genomic_DNA"/>
</dbReference>
<organism evidence="1 2">
    <name type="scientific">Flavimaricola marinus</name>
    <dbReference type="NCBI Taxonomy" id="1819565"/>
    <lineage>
        <taxon>Bacteria</taxon>
        <taxon>Pseudomonadati</taxon>
        <taxon>Pseudomonadota</taxon>
        <taxon>Alphaproteobacteria</taxon>
        <taxon>Rhodobacterales</taxon>
        <taxon>Paracoccaceae</taxon>
        <taxon>Flavimaricola</taxon>
    </lineage>
</organism>
<keyword evidence="2" id="KW-1185">Reference proteome</keyword>